<dbReference type="STRING" id="1168035.SAMN05444280_1338"/>
<dbReference type="RefSeq" id="WP_073172494.1">
    <property type="nucleotide sequence ID" value="NZ_FQZE01000033.1"/>
</dbReference>
<dbReference type="OrthoDB" id="127797at2"/>
<protein>
    <submittedName>
        <fullName evidence="3">Sugar phosphate isomerase/epimerase</fullName>
    </submittedName>
</protein>
<proteinExistence type="predicted"/>
<evidence type="ECO:0000313" key="4">
    <source>
        <dbReference type="Proteomes" id="UP000184050"/>
    </source>
</evidence>
<dbReference type="GO" id="GO:0016853">
    <property type="term" value="F:isomerase activity"/>
    <property type="evidence" value="ECO:0007669"/>
    <property type="project" value="UniProtKB-KW"/>
</dbReference>
<accession>A0A1M6MHB8</accession>
<gene>
    <name evidence="3" type="ORF">SAMN05444280_1338</name>
</gene>
<organism evidence="3 4">
    <name type="scientific">Tangfeifania diversioriginum</name>
    <dbReference type="NCBI Taxonomy" id="1168035"/>
    <lineage>
        <taxon>Bacteria</taxon>
        <taxon>Pseudomonadati</taxon>
        <taxon>Bacteroidota</taxon>
        <taxon>Bacteroidia</taxon>
        <taxon>Marinilabiliales</taxon>
        <taxon>Prolixibacteraceae</taxon>
        <taxon>Tangfeifania</taxon>
    </lineage>
</organism>
<dbReference type="InterPro" id="IPR013022">
    <property type="entry name" value="Xyl_isomerase-like_TIM-brl"/>
</dbReference>
<dbReference type="Gene3D" id="3.20.20.150">
    <property type="entry name" value="Divalent-metal-dependent TIM barrel enzymes"/>
    <property type="match status" value="1"/>
</dbReference>
<keyword evidence="4" id="KW-1185">Reference proteome</keyword>
<feature type="chain" id="PRO_5009919530" evidence="1">
    <location>
        <begin position="29"/>
        <end position="319"/>
    </location>
</feature>
<dbReference type="InterPro" id="IPR050312">
    <property type="entry name" value="IolE/XylAMocC-like"/>
</dbReference>
<dbReference type="SUPFAM" id="SSF51658">
    <property type="entry name" value="Xylose isomerase-like"/>
    <property type="match status" value="1"/>
</dbReference>
<feature type="domain" description="Xylose isomerase-like TIM barrel" evidence="2">
    <location>
        <begin position="67"/>
        <end position="313"/>
    </location>
</feature>
<dbReference type="PROSITE" id="PS51318">
    <property type="entry name" value="TAT"/>
    <property type="match status" value="1"/>
</dbReference>
<keyword evidence="1" id="KW-0732">Signal</keyword>
<feature type="signal peptide" evidence="1">
    <location>
        <begin position="1"/>
        <end position="28"/>
    </location>
</feature>
<dbReference type="Proteomes" id="UP000184050">
    <property type="component" value="Unassembled WGS sequence"/>
</dbReference>
<keyword evidence="3" id="KW-0413">Isomerase</keyword>
<dbReference type="PANTHER" id="PTHR12110">
    <property type="entry name" value="HYDROXYPYRUVATE ISOMERASE"/>
    <property type="match status" value="1"/>
</dbReference>
<evidence type="ECO:0000313" key="3">
    <source>
        <dbReference type="EMBL" id="SHJ82901.1"/>
    </source>
</evidence>
<evidence type="ECO:0000259" key="2">
    <source>
        <dbReference type="Pfam" id="PF01261"/>
    </source>
</evidence>
<dbReference type="Pfam" id="PF01261">
    <property type="entry name" value="AP_endonuc_2"/>
    <property type="match status" value="1"/>
</dbReference>
<reference evidence="3 4" key="1">
    <citation type="submission" date="2016-11" db="EMBL/GenBank/DDBJ databases">
        <authorList>
            <person name="Jaros S."/>
            <person name="Januszkiewicz K."/>
            <person name="Wedrychowicz H."/>
        </authorList>
    </citation>
    <scope>NUCLEOTIDE SEQUENCE [LARGE SCALE GENOMIC DNA]</scope>
    <source>
        <strain evidence="3 4">DSM 27063</strain>
    </source>
</reference>
<dbReference type="EMBL" id="FQZE01000033">
    <property type="protein sequence ID" value="SHJ82901.1"/>
    <property type="molecule type" value="Genomic_DNA"/>
</dbReference>
<dbReference type="InterPro" id="IPR006311">
    <property type="entry name" value="TAT_signal"/>
</dbReference>
<evidence type="ECO:0000256" key="1">
    <source>
        <dbReference type="SAM" id="SignalP"/>
    </source>
</evidence>
<dbReference type="AlphaFoldDB" id="A0A1M6MHB8"/>
<dbReference type="InterPro" id="IPR036237">
    <property type="entry name" value="Xyl_isomerase-like_sf"/>
</dbReference>
<sequence length="319" mass="36036">MKNNRRNFIRNSALALAGAGIAGSGVQAQNQKKTAGKKIERNPIGVSSYSFWQFNGPKENAPIEDCIEKAAQMGFDGIEFLLVQMQSEENSYLQKLKRQAFHAGLDIMGFSTHQGYVFPEKEKRQSEVEKTIHQIELAYKLGIPTMRLNTGRWGTSGNFDELMDNKGIEPVLEGHTEDEGFKWVIDAIEQCIPTAEKCGVVLGLENHWGLGRTAEGVLRIVNAIDSPWLQITSDTGNFLERQYEQLEMMAPKTFLIQAKTYFGGGKWYTLDIDYPRVAEIFKKVNYRGYVSVEFEGEEDPMTAVPKSLEMIRDAFTREV</sequence>
<name>A0A1M6MHB8_9BACT</name>
<dbReference type="PANTHER" id="PTHR12110:SF53">
    <property type="entry name" value="BLR5974 PROTEIN"/>
    <property type="match status" value="1"/>
</dbReference>